<protein>
    <submittedName>
        <fullName evidence="1">Uncharacterized protein</fullName>
    </submittedName>
</protein>
<gene>
    <name evidence="1" type="ORF">Godav_005994</name>
</gene>
<comment type="caution">
    <text evidence="1">The sequence shown here is derived from an EMBL/GenBank/DDBJ whole genome shotgun (WGS) entry which is preliminary data.</text>
</comment>
<organism evidence="1 2">
    <name type="scientific">Gossypium davidsonii</name>
    <name type="common">Davidson's cotton</name>
    <name type="synonym">Gossypium klotzschianum subsp. davidsonii</name>
    <dbReference type="NCBI Taxonomy" id="34287"/>
    <lineage>
        <taxon>Eukaryota</taxon>
        <taxon>Viridiplantae</taxon>
        <taxon>Streptophyta</taxon>
        <taxon>Embryophyta</taxon>
        <taxon>Tracheophyta</taxon>
        <taxon>Spermatophyta</taxon>
        <taxon>Magnoliopsida</taxon>
        <taxon>eudicotyledons</taxon>
        <taxon>Gunneridae</taxon>
        <taxon>Pentapetalae</taxon>
        <taxon>rosids</taxon>
        <taxon>malvids</taxon>
        <taxon>Malvales</taxon>
        <taxon>Malvaceae</taxon>
        <taxon>Malvoideae</taxon>
        <taxon>Gossypium</taxon>
    </lineage>
</organism>
<dbReference type="AlphaFoldDB" id="A0A7J8S295"/>
<accession>A0A7J8S295</accession>
<evidence type="ECO:0000313" key="2">
    <source>
        <dbReference type="Proteomes" id="UP000593561"/>
    </source>
</evidence>
<reference evidence="1 2" key="1">
    <citation type="journal article" date="2019" name="Genome Biol. Evol.">
        <title>Insights into the evolution of the New World diploid cottons (Gossypium, subgenus Houzingenia) based on genome sequencing.</title>
        <authorList>
            <person name="Grover C.E."/>
            <person name="Arick M.A. 2nd"/>
            <person name="Thrash A."/>
            <person name="Conover J.L."/>
            <person name="Sanders W.S."/>
            <person name="Peterson D.G."/>
            <person name="Frelichowski J.E."/>
            <person name="Scheffler J.A."/>
            <person name="Scheffler B.E."/>
            <person name="Wendel J.F."/>
        </authorList>
    </citation>
    <scope>NUCLEOTIDE SEQUENCE [LARGE SCALE GENOMIC DNA]</scope>
    <source>
        <strain evidence="1">27</strain>
        <tissue evidence="1">Leaf</tissue>
    </source>
</reference>
<proteinExistence type="predicted"/>
<evidence type="ECO:0000313" key="1">
    <source>
        <dbReference type="EMBL" id="MBA0620238.1"/>
    </source>
</evidence>
<dbReference type="EMBL" id="JABFAC010000008">
    <property type="protein sequence ID" value="MBA0620238.1"/>
    <property type="molecule type" value="Genomic_DNA"/>
</dbReference>
<name>A0A7J8S295_GOSDV</name>
<sequence length="151" mass="17452">MDMELEWFSFCSLDAFLDCLVSQLTSQWRPERVERSGNRAIREYLLNPRYTLDLTEDHLTWEHFAYDLSIISCTGHTSDLILTFFQYAYNCLTTTYAGSLWKMNLSARSDAPKFEIIQIENDGDGDGDGEDKELEMGIDSCSKMQLYLDVV</sequence>
<dbReference type="Proteomes" id="UP000593561">
    <property type="component" value="Unassembled WGS sequence"/>
</dbReference>
<keyword evidence="2" id="KW-1185">Reference proteome</keyword>